<comment type="caution">
    <text evidence="2">The sequence shown here is derived from an EMBL/GenBank/DDBJ whole genome shotgun (WGS) entry which is preliminary data.</text>
</comment>
<feature type="region of interest" description="Disordered" evidence="1">
    <location>
        <begin position="681"/>
        <end position="705"/>
    </location>
</feature>
<organism evidence="2 3">
    <name type="scientific">Streblomastix strix</name>
    <dbReference type="NCBI Taxonomy" id="222440"/>
    <lineage>
        <taxon>Eukaryota</taxon>
        <taxon>Metamonada</taxon>
        <taxon>Preaxostyla</taxon>
        <taxon>Oxymonadida</taxon>
        <taxon>Streblomastigidae</taxon>
        <taxon>Streblomastix</taxon>
    </lineage>
</organism>
<reference evidence="2 3" key="1">
    <citation type="submission" date="2019-03" db="EMBL/GenBank/DDBJ databases">
        <title>Single cell metagenomics reveals metabolic interactions within the superorganism composed of flagellate Streblomastix strix and complex community of Bacteroidetes bacteria on its surface.</title>
        <authorList>
            <person name="Treitli S.C."/>
            <person name="Kolisko M."/>
            <person name="Husnik F."/>
            <person name="Keeling P."/>
            <person name="Hampl V."/>
        </authorList>
    </citation>
    <scope>NUCLEOTIDE SEQUENCE [LARGE SCALE GENOMIC DNA]</scope>
    <source>
        <strain evidence="2">ST1C</strain>
    </source>
</reference>
<feature type="compositionally biased region" description="Low complexity" evidence="1">
    <location>
        <begin position="376"/>
        <end position="389"/>
    </location>
</feature>
<dbReference type="EMBL" id="SNRW01012802">
    <property type="protein sequence ID" value="KAA6373379.1"/>
    <property type="molecule type" value="Genomic_DNA"/>
</dbReference>
<name>A0A5J4USJ3_9EUKA</name>
<evidence type="ECO:0000256" key="1">
    <source>
        <dbReference type="SAM" id="MobiDB-lite"/>
    </source>
</evidence>
<feature type="region of interest" description="Disordered" evidence="1">
    <location>
        <begin position="102"/>
        <end position="128"/>
    </location>
</feature>
<feature type="compositionally biased region" description="Polar residues" evidence="1">
    <location>
        <begin position="243"/>
        <end position="258"/>
    </location>
</feature>
<gene>
    <name evidence="2" type="ORF">EZS28_031093</name>
</gene>
<evidence type="ECO:0000313" key="2">
    <source>
        <dbReference type="EMBL" id="KAA6373379.1"/>
    </source>
</evidence>
<feature type="compositionally biased region" description="Polar residues" evidence="1">
    <location>
        <begin position="682"/>
        <end position="699"/>
    </location>
</feature>
<feature type="compositionally biased region" description="Polar residues" evidence="1">
    <location>
        <begin position="210"/>
        <end position="226"/>
    </location>
</feature>
<feature type="region of interest" description="Disordered" evidence="1">
    <location>
        <begin position="241"/>
        <end position="292"/>
    </location>
</feature>
<feature type="compositionally biased region" description="Low complexity" evidence="1">
    <location>
        <begin position="264"/>
        <end position="278"/>
    </location>
</feature>
<feature type="region of interest" description="Disordered" evidence="1">
    <location>
        <begin position="376"/>
        <end position="408"/>
    </location>
</feature>
<feature type="compositionally biased region" description="Polar residues" evidence="1">
    <location>
        <begin position="280"/>
        <end position="292"/>
    </location>
</feature>
<protein>
    <submittedName>
        <fullName evidence="2">Uncharacterized protein</fullName>
    </submittedName>
</protein>
<proteinExistence type="predicted"/>
<dbReference type="AlphaFoldDB" id="A0A5J4USJ3"/>
<dbReference type="Proteomes" id="UP000324800">
    <property type="component" value="Unassembled WGS sequence"/>
</dbReference>
<sequence>MEIDIPSFDQNASIFFPDSLRDNSISQLEKSEDEVIPPTEGVNQSYQVPQFGKGYPKRKERFVSYIEAPQFTFFDYRNTNFSFSDIDQIKEQEQIQKQLFNPTSKQDSYQKQQPMHSSQKTSTSTPIPPSNFNNLINTMSDNYQNNLNYPTDFFSLDKIQILKRPLGGERRQNMQIKLEQAEKQNIEYIERGQEELNGIIQDHQHDKTQKVTSNGRSISTSPSPALTSNYVHQIHGIVPQHSLPVNSSPPQSYLQQLGPSVFHPQSPSRSPGSQSYPPLNNENISPRSRQLSNQNLTSTLFQDKQGRRVDSIIQDQLNSGIMQTPPSFRLSGTNSLSIGNSSSILTSASNLQTGHSSSSINMQTLLTISPKVPRRISASPSPISRSVSSQQEAMRFPPSNQRSPSMNPNIPRSISPGNTHRLQGIGNAHTIIEVDPLIHYSFLRSGEGGQVKQQRTNISGQRIDKLIQKSSQKSDTNVDIIRRYHKWYFGSGLDSNGNVGIDGQEVDDDDTNWGSKARLSGVRHATGYLNGSVAPQTTTLNVQDNALQLYTQRINTYLFTKWGLNESLESHSMIDPYDTSSNGRGEITEDSKPITDRLLREKEARKKILKNTVETIDIDRLAVVDTRIANDRKSGIIQKIKNQSPQFRQIQRNTGAESGNLNLPAWVDLLQFSSLAIPPGTPQSRFLTPNNNKDLSSSDMGDDED</sequence>
<feature type="region of interest" description="Disordered" evidence="1">
    <location>
        <begin position="575"/>
        <end position="594"/>
    </location>
</feature>
<feature type="region of interest" description="Disordered" evidence="1">
    <location>
        <begin position="205"/>
        <end position="226"/>
    </location>
</feature>
<evidence type="ECO:0000313" key="3">
    <source>
        <dbReference type="Proteomes" id="UP000324800"/>
    </source>
</evidence>
<accession>A0A5J4USJ3</accession>
<feature type="compositionally biased region" description="Polar residues" evidence="1">
    <location>
        <begin position="398"/>
        <end position="408"/>
    </location>
</feature>